<dbReference type="Proteomes" id="UP001304243">
    <property type="component" value="Unassembled WGS sequence"/>
</dbReference>
<evidence type="ECO:0000313" key="1">
    <source>
        <dbReference type="EMBL" id="KAK4513564.1"/>
    </source>
</evidence>
<accession>A0AAN7DAH0</accession>
<gene>
    <name evidence="1" type="ORF">ATC70_005568</name>
</gene>
<keyword evidence="2" id="KW-1185">Reference proteome</keyword>
<dbReference type="AlphaFoldDB" id="A0AAN7DAH0"/>
<proteinExistence type="predicted"/>
<dbReference type="EMBL" id="JASEJX010000016">
    <property type="protein sequence ID" value="KAK4513564.1"/>
    <property type="molecule type" value="Genomic_DNA"/>
</dbReference>
<evidence type="ECO:0000313" key="2">
    <source>
        <dbReference type="Proteomes" id="UP001304243"/>
    </source>
</evidence>
<protein>
    <submittedName>
        <fullName evidence="1">Uncharacterized protein</fullName>
    </submittedName>
</protein>
<organism evidence="1 2">
    <name type="scientific">Mucor velutinosus</name>
    <dbReference type="NCBI Taxonomy" id="708070"/>
    <lineage>
        <taxon>Eukaryota</taxon>
        <taxon>Fungi</taxon>
        <taxon>Fungi incertae sedis</taxon>
        <taxon>Mucoromycota</taxon>
        <taxon>Mucoromycotina</taxon>
        <taxon>Mucoromycetes</taxon>
        <taxon>Mucorales</taxon>
        <taxon>Mucorineae</taxon>
        <taxon>Mucoraceae</taxon>
        <taxon>Mucor</taxon>
    </lineage>
</organism>
<dbReference type="GeneID" id="89949254"/>
<dbReference type="RefSeq" id="XP_064680230.1">
    <property type="nucleotide sequence ID" value="XM_064824853.1"/>
</dbReference>
<name>A0AAN7DAH0_9FUNG</name>
<sequence length="191" mass="21846">MHQLRIVESNRALLYKENEKQALKTLLKSCKNVDGNTLRPIINSIFNQSLQSIPSKATAMINEVSNTKTTQETTALASEATALTSEATTLTLEAPNRRFAKDVELHSDTSTHHTENIDGKQNEVYKNMLERLLYDPKMSRVSVKVKRRRGPKSKAALPYKTVLEKEHRNLEEYGQQKLVVKRRKTAKYSYK</sequence>
<comment type="caution">
    <text evidence="1">The sequence shown here is derived from an EMBL/GenBank/DDBJ whole genome shotgun (WGS) entry which is preliminary data.</text>
</comment>
<reference evidence="1 2" key="1">
    <citation type="submission" date="2022-11" db="EMBL/GenBank/DDBJ databases">
        <title>Mucor velutinosus strain NIH1002 WGS.</title>
        <authorList>
            <person name="Subramanian P."/>
            <person name="Mullikin J.C."/>
            <person name="Segre J.A."/>
            <person name="Zelazny A.M."/>
        </authorList>
    </citation>
    <scope>NUCLEOTIDE SEQUENCE [LARGE SCALE GENOMIC DNA]</scope>
    <source>
        <strain evidence="1 2">NIH1002</strain>
    </source>
</reference>